<evidence type="ECO:0000313" key="4">
    <source>
        <dbReference type="Proteomes" id="UP000242263"/>
    </source>
</evidence>
<keyword evidence="2" id="KW-1133">Transmembrane helix</keyword>
<feature type="region of interest" description="Disordered" evidence="1">
    <location>
        <begin position="200"/>
        <end position="230"/>
    </location>
</feature>
<protein>
    <submittedName>
        <fullName evidence="3">Uncharacterized protein</fullName>
    </submittedName>
</protein>
<keyword evidence="2" id="KW-0472">Membrane</keyword>
<gene>
    <name evidence="3" type="ORF">CYJ32_05855</name>
</gene>
<name>A0A2I1M4I3_9BIFI</name>
<dbReference type="RefSeq" id="WP_049188043.1">
    <property type="nucleotide sequence ID" value="NZ_JAHACM010000010.1"/>
</dbReference>
<evidence type="ECO:0000256" key="2">
    <source>
        <dbReference type="SAM" id="Phobius"/>
    </source>
</evidence>
<evidence type="ECO:0000256" key="1">
    <source>
        <dbReference type="SAM" id="MobiDB-lite"/>
    </source>
</evidence>
<reference evidence="3 4" key="1">
    <citation type="submission" date="2017-12" db="EMBL/GenBank/DDBJ databases">
        <title>Phylogenetic diversity of female urinary microbiome.</title>
        <authorList>
            <person name="Thomas-White K."/>
            <person name="Wolfe A.J."/>
        </authorList>
    </citation>
    <scope>NUCLEOTIDE SEQUENCE [LARGE SCALE GENOMIC DNA]</scope>
    <source>
        <strain evidence="3 4">UMB0064</strain>
    </source>
</reference>
<feature type="transmembrane region" description="Helical" evidence="2">
    <location>
        <begin position="81"/>
        <end position="100"/>
    </location>
</feature>
<proteinExistence type="predicted"/>
<feature type="compositionally biased region" description="Low complexity" evidence="1">
    <location>
        <begin position="200"/>
        <end position="215"/>
    </location>
</feature>
<feature type="transmembrane region" description="Helical" evidence="2">
    <location>
        <begin position="106"/>
        <end position="128"/>
    </location>
</feature>
<evidence type="ECO:0000313" key="3">
    <source>
        <dbReference type="EMBL" id="PKZ15018.1"/>
    </source>
</evidence>
<comment type="caution">
    <text evidence="3">The sequence shown here is derived from an EMBL/GenBank/DDBJ whole genome shotgun (WGS) entry which is preliminary data.</text>
</comment>
<sequence>MADTQTTMTEFTYAPGEKDIVGDCFSPSVVLFWLKSSVAASNMRIQYRSPNTLLGIIPLGAETQTIPLRNIASVDTSVKFWLGRLIIGAILFFAGLSLLANSPLVGIILLLLGIANLANTMTMTLNFVNQAGGKNSITVSILEKAKLNQLANAIQERVFADMEGIRHAEMMNVQQQQFAVQTQQAMLQQQMLQAQIAQAQAAPAATAPTTPVPQAGQGEAPTQVRSPQQN</sequence>
<dbReference type="Proteomes" id="UP000242263">
    <property type="component" value="Unassembled WGS sequence"/>
</dbReference>
<keyword evidence="2" id="KW-0812">Transmembrane</keyword>
<organism evidence="3 4">
    <name type="scientific">Alloscardovia omnicolens</name>
    <dbReference type="NCBI Taxonomy" id="419015"/>
    <lineage>
        <taxon>Bacteria</taxon>
        <taxon>Bacillati</taxon>
        <taxon>Actinomycetota</taxon>
        <taxon>Actinomycetes</taxon>
        <taxon>Bifidobacteriales</taxon>
        <taxon>Bifidobacteriaceae</taxon>
        <taxon>Alloscardovia</taxon>
    </lineage>
</organism>
<dbReference type="AlphaFoldDB" id="A0A2I1M4I3"/>
<accession>A0A2I1M4I3</accession>
<dbReference type="EMBL" id="PKGU01000003">
    <property type="protein sequence ID" value="PKZ15018.1"/>
    <property type="molecule type" value="Genomic_DNA"/>
</dbReference>